<proteinExistence type="predicted"/>
<evidence type="ECO:0000313" key="1">
    <source>
        <dbReference type="EMBL" id="PLX18351.1"/>
    </source>
</evidence>
<dbReference type="EMBL" id="PKTG01000064">
    <property type="protein sequence ID" value="PLX18351.1"/>
    <property type="molecule type" value="Genomic_DNA"/>
</dbReference>
<reference evidence="1 2" key="1">
    <citation type="submission" date="2017-11" db="EMBL/GenBank/DDBJ databases">
        <title>Genome-resolved metagenomics identifies genetic mobility, metabolic interactions, and unexpected diversity in perchlorate-reducing communities.</title>
        <authorList>
            <person name="Barnum T.P."/>
            <person name="Figueroa I.A."/>
            <person name="Carlstrom C.I."/>
            <person name="Lucas L.N."/>
            <person name="Engelbrektson A.L."/>
            <person name="Coates J.D."/>
        </authorList>
    </citation>
    <scope>NUCLEOTIDE SEQUENCE [LARGE SCALE GENOMIC DNA]</scope>
    <source>
        <strain evidence="1">BM706</strain>
    </source>
</reference>
<dbReference type="Proteomes" id="UP000234857">
    <property type="component" value="Unassembled WGS sequence"/>
</dbReference>
<dbReference type="AlphaFoldDB" id="A0A2N5ZI75"/>
<comment type="caution">
    <text evidence="1">The sequence shown here is derived from an EMBL/GenBank/DDBJ whole genome shotgun (WGS) entry which is preliminary data.</text>
</comment>
<gene>
    <name evidence="1" type="ORF">C0601_04860</name>
</gene>
<evidence type="ECO:0000313" key="2">
    <source>
        <dbReference type="Proteomes" id="UP000234857"/>
    </source>
</evidence>
<sequence length="503" mass="57409">MNLRHKKNIIFLTTLAIAFILPFLLKNTLNIKKRSIQDVMNSKIIAENSIYRLMSNIRSRDSFFIKKNILDDLKYSERIDNAKVSLEIKKKTEFAPFFNQGYFFSDETGGMLKINSKVGGTSLEIIIPFSFYRYTSPFSGYFSLFIKNTPSENKLNSVLNNALGDSLNNVIPTRIFSSDSLVFLGNRKRIILNLANGSGKYGEGFILPDQTFKDGILKYYFGSSAGIKSHNAFENYKFSKKEYYSSIFHLSGNILKPSNPRLIGDIFKGYFYIGALSEKKEDVENALILPYANMPAGLPKKIIDDYSSYMSKYQISKYNNNTTEEKEFDFKNKFDRGRHLQIDNLNETAFFSERITVRKKDLSSYIQSNGFNNILDLKKEILFLDSDITYIPFINIVKNGGVIMATNDIYIDTIKNPLEKPLTLISLNGKILIGGEVHASLITMSPNGGIEGTYKRKKTIEGNLICSNFNSDSFKTGLDIFYTPIYSKPYYNFKLIPRLRAAY</sequence>
<protein>
    <submittedName>
        <fullName evidence="1">Uncharacterized protein</fullName>
    </submittedName>
</protein>
<organism evidence="1 2">
    <name type="scientific">Muiribacterium halophilum</name>
    <dbReference type="NCBI Taxonomy" id="2053465"/>
    <lineage>
        <taxon>Bacteria</taxon>
        <taxon>Candidatus Muiribacteriota</taxon>
        <taxon>Candidatus Muiribacteriia</taxon>
        <taxon>Candidatus Muiribacteriales</taxon>
        <taxon>Candidatus Muiribacteriaceae</taxon>
        <taxon>Candidatus Muiribacterium</taxon>
    </lineage>
</organism>
<name>A0A2N5ZI75_MUIH1</name>
<accession>A0A2N5ZI75</accession>